<dbReference type="OrthoDB" id="4946298at2"/>
<evidence type="ECO:0000313" key="1">
    <source>
        <dbReference type="EMBL" id="RAM37212.1"/>
    </source>
</evidence>
<organism evidence="1 2">
    <name type="scientific">Arthrobacter globiformis</name>
    <dbReference type="NCBI Taxonomy" id="1665"/>
    <lineage>
        <taxon>Bacteria</taxon>
        <taxon>Bacillati</taxon>
        <taxon>Actinomycetota</taxon>
        <taxon>Actinomycetes</taxon>
        <taxon>Micrococcales</taxon>
        <taxon>Micrococcaceae</taxon>
        <taxon>Arthrobacter</taxon>
    </lineage>
</organism>
<protein>
    <submittedName>
        <fullName evidence="1">Uncharacterized protein</fullName>
    </submittedName>
</protein>
<dbReference type="AlphaFoldDB" id="A0A328HFD7"/>
<name>A0A328HFD7_ARTGO</name>
<proteinExistence type="predicted"/>
<comment type="caution">
    <text evidence="1">The sequence shown here is derived from an EMBL/GenBank/DDBJ whole genome shotgun (WGS) entry which is preliminary data.</text>
</comment>
<sequence>MTTVVSAPGDLVVATSDGIDVRFAGMELTESLPAGVKARPGERGIKVRLEGVQGPETQQRDHQFTEAIVDWVEQREKRGAESAGQPPTMPGVLVLEPVQLRISDDFGTEYECVAGQIAGDGTEWSASWMYLPEPPKHVRSINLVFTLHGAPTGKDCQIRLD</sequence>
<dbReference type="Proteomes" id="UP000249166">
    <property type="component" value="Unassembled WGS sequence"/>
</dbReference>
<dbReference type="EMBL" id="QLNP01000075">
    <property type="protein sequence ID" value="RAM37212.1"/>
    <property type="molecule type" value="Genomic_DNA"/>
</dbReference>
<accession>A0A328HFD7</accession>
<gene>
    <name evidence="1" type="ORF">DBZ45_11260</name>
</gene>
<reference evidence="1 2" key="1">
    <citation type="submission" date="2018-04" db="EMBL/GenBank/DDBJ databases">
        <title>Bacteria isolated from cave deposits of Manipur.</title>
        <authorList>
            <person name="Sahoo D."/>
            <person name="Sarangthem I."/>
            <person name="Nandeibam J."/>
        </authorList>
    </citation>
    <scope>NUCLEOTIDE SEQUENCE [LARGE SCALE GENOMIC DNA]</scope>
    <source>
        <strain evidence="2">mrc11</strain>
    </source>
</reference>
<dbReference type="RefSeq" id="WP_111903995.1">
    <property type="nucleotide sequence ID" value="NZ_QLNP01000075.1"/>
</dbReference>
<evidence type="ECO:0000313" key="2">
    <source>
        <dbReference type="Proteomes" id="UP000249166"/>
    </source>
</evidence>